<dbReference type="PANTHER" id="PTHR10464">
    <property type="entry name" value="UREA TRANSPORTER"/>
    <property type="match status" value="1"/>
</dbReference>
<evidence type="ECO:0000256" key="5">
    <source>
        <dbReference type="ARBA" id="ARBA00022989"/>
    </source>
</evidence>
<proteinExistence type="inferred from homology"/>
<dbReference type="KEGG" id="palk:PSAKL28_36940"/>
<dbReference type="GO" id="GO:0015204">
    <property type="term" value="F:urea transmembrane transporter activity"/>
    <property type="evidence" value="ECO:0007669"/>
    <property type="project" value="InterPro"/>
</dbReference>
<feature type="transmembrane region" description="Helical" evidence="8">
    <location>
        <begin position="263"/>
        <end position="282"/>
    </location>
</feature>
<dbReference type="InterPro" id="IPR004937">
    <property type="entry name" value="Urea_transporter"/>
</dbReference>
<dbReference type="RefSeq" id="WP_038613263.1">
    <property type="nucleotide sequence ID" value="NZ_CP009048.1"/>
</dbReference>
<dbReference type="OrthoDB" id="7029558at2"/>
<evidence type="ECO:0000256" key="8">
    <source>
        <dbReference type="SAM" id="Phobius"/>
    </source>
</evidence>
<organism evidence="9 10">
    <name type="scientific">Pseudomonas alkylphenolica</name>
    <dbReference type="NCBI Taxonomy" id="237609"/>
    <lineage>
        <taxon>Bacteria</taxon>
        <taxon>Pseudomonadati</taxon>
        <taxon>Pseudomonadota</taxon>
        <taxon>Gammaproteobacteria</taxon>
        <taxon>Pseudomonadales</taxon>
        <taxon>Pseudomonadaceae</taxon>
        <taxon>Pseudomonas</taxon>
    </lineage>
</organism>
<evidence type="ECO:0000256" key="7">
    <source>
        <dbReference type="PIRSR" id="PIRSR016502-1"/>
    </source>
</evidence>
<feature type="transmembrane region" description="Helical" evidence="8">
    <location>
        <begin position="37"/>
        <end position="62"/>
    </location>
</feature>
<keyword evidence="6 8" id="KW-0472">Membrane</keyword>
<accession>A0A077FHY2</accession>
<dbReference type="PANTHER" id="PTHR10464:SF4">
    <property type="entry name" value="UREA TRANSPORTER"/>
    <property type="match status" value="1"/>
</dbReference>
<comment type="subcellular location">
    <subcellularLocation>
        <location evidence="1">Cell membrane</location>
        <topology evidence="1">Multi-pass membrane protein</topology>
    </subcellularLocation>
</comment>
<dbReference type="HOGENOM" id="CLU_047509_0_1_6"/>
<dbReference type="PIRSF" id="PIRSF016502">
    <property type="entry name" value="Urea_transporter"/>
    <property type="match status" value="1"/>
</dbReference>
<dbReference type="EMBL" id="CP009048">
    <property type="protein sequence ID" value="AIL62846.1"/>
    <property type="molecule type" value="Genomic_DNA"/>
</dbReference>
<feature type="transmembrane region" description="Helical" evidence="8">
    <location>
        <begin position="124"/>
        <end position="141"/>
    </location>
</feature>
<evidence type="ECO:0000256" key="3">
    <source>
        <dbReference type="ARBA" id="ARBA00022475"/>
    </source>
</evidence>
<dbReference type="Gene3D" id="1.10.3430.10">
    <property type="entry name" value="Ammonium transporter AmtB like domains"/>
    <property type="match status" value="1"/>
</dbReference>
<feature type="transmembrane region" description="Helical" evidence="8">
    <location>
        <begin position="74"/>
        <end position="91"/>
    </location>
</feature>
<keyword evidence="3" id="KW-1003">Cell membrane</keyword>
<evidence type="ECO:0000313" key="10">
    <source>
        <dbReference type="Proteomes" id="UP000028931"/>
    </source>
</evidence>
<evidence type="ECO:0000313" key="9">
    <source>
        <dbReference type="EMBL" id="AIL62846.1"/>
    </source>
</evidence>
<feature type="transmembrane region" description="Helical" evidence="8">
    <location>
        <begin position="97"/>
        <end position="117"/>
    </location>
</feature>
<feature type="site" description="Important for channel permeability" evidence="7">
    <location>
        <position position="265"/>
    </location>
</feature>
<gene>
    <name evidence="9" type="ORF">PSAKL28_36940</name>
</gene>
<keyword evidence="4 8" id="KW-0812">Transmembrane</keyword>
<dbReference type="Proteomes" id="UP000028931">
    <property type="component" value="Chromosome"/>
</dbReference>
<dbReference type="Pfam" id="PF03253">
    <property type="entry name" value="UT"/>
    <property type="match status" value="1"/>
</dbReference>
<dbReference type="GO" id="GO:0005886">
    <property type="term" value="C:plasma membrane"/>
    <property type="evidence" value="ECO:0007669"/>
    <property type="project" value="UniProtKB-SubCell"/>
</dbReference>
<sequence>MYTKNFVNPCPDWATALLNGFSQVLLQRNPLCGLLCLLAITLTAPDLVGGALLGALAGLLTAQRRSYNRTDRQAGLYSYNGVLIGLLLSYALPWSAILPPLIIAAGGLSSMLVHQWLKRASSNLLLPAYTAPFVLIGWAVLAVSEPGASASSPIEPNALYALARGLGQIFLLDNPLAGLLIAIGLLIANRYAAAWALLGAALGGSVALLGGEASAAYAGLYGFNAALAALAFSQTRKQPWLPLLAMILAIILQPLVAQLPVPGLTAPFIFACWLVLIGQRLLRQPLARRAGRLHS</sequence>
<feature type="transmembrane region" description="Helical" evidence="8">
    <location>
        <begin position="161"/>
        <end position="185"/>
    </location>
</feature>
<evidence type="ECO:0000256" key="4">
    <source>
        <dbReference type="ARBA" id="ARBA00022692"/>
    </source>
</evidence>
<dbReference type="AlphaFoldDB" id="A0A077FHY2"/>
<evidence type="ECO:0000256" key="6">
    <source>
        <dbReference type="ARBA" id="ARBA00023136"/>
    </source>
</evidence>
<comment type="similarity">
    <text evidence="2">Belongs to the urea transporter family.</text>
</comment>
<feature type="transmembrane region" description="Helical" evidence="8">
    <location>
        <begin position="192"/>
        <end position="209"/>
    </location>
</feature>
<evidence type="ECO:0000256" key="2">
    <source>
        <dbReference type="ARBA" id="ARBA00005914"/>
    </source>
</evidence>
<feature type="transmembrane region" description="Helical" evidence="8">
    <location>
        <begin position="240"/>
        <end position="257"/>
    </location>
</feature>
<evidence type="ECO:0000256" key="1">
    <source>
        <dbReference type="ARBA" id="ARBA00004651"/>
    </source>
</evidence>
<dbReference type="InterPro" id="IPR029020">
    <property type="entry name" value="Ammonium/urea_transptr"/>
</dbReference>
<feature type="transmembrane region" description="Helical" evidence="8">
    <location>
        <begin position="215"/>
        <end position="233"/>
    </location>
</feature>
<keyword evidence="5 8" id="KW-1133">Transmembrane helix</keyword>
<protein>
    <submittedName>
        <fullName evidence="9">Urea transporter</fullName>
    </submittedName>
</protein>
<reference evidence="9 10" key="1">
    <citation type="submission" date="2014-07" db="EMBL/GenBank/DDBJ databases">
        <authorList>
            <person name="Lee K."/>
            <person name="Lim J.Y."/>
            <person name="Hwang I."/>
        </authorList>
    </citation>
    <scope>NUCLEOTIDE SEQUENCE [LARGE SCALE GENOMIC DNA]</scope>
    <source>
        <strain evidence="9 10">KL28</strain>
    </source>
</reference>
<dbReference type="eggNOG" id="COG4413">
    <property type="taxonomic scope" value="Bacteria"/>
</dbReference>
<name>A0A077FHY2_9PSED</name>